<dbReference type="AlphaFoldDB" id="A0A8X6TJS3"/>
<dbReference type="Gene3D" id="2.60.210.10">
    <property type="entry name" value="Apoptosis, Tumor Necrosis Factor Receptor Associated Protein 2, Chain A"/>
    <property type="match status" value="1"/>
</dbReference>
<proteinExistence type="predicted"/>
<protein>
    <recommendedName>
        <fullName evidence="1">MATH domain-containing protein</fullName>
    </recommendedName>
</protein>
<evidence type="ECO:0000259" key="1">
    <source>
        <dbReference type="PROSITE" id="PS50144"/>
    </source>
</evidence>
<name>A0A8X6TJS3_NEPPI</name>
<dbReference type="InterPro" id="IPR008974">
    <property type="entry name" value="TRAF-like"/>
</dbReference>
<gene>
    <name evidence="2" type="ORF">NPIL_196481</name>
</gene>
<evidence type="ECO:0000313" key="3">
    <source>
        <dbReference type="Proteomes" id="UP000887013"/>
    </source>
</evidence>
<evidence type="ECO:0000313" key="2">
    <source>
        <dbReference type="EMBL" id="GFT22551.1"/>
    </source>
</evidence>
<dbReference type="CDD" id="cd00121">
    <property type="entry name" value="MATH"/>
    <property type="match status" value="1"/>
</dbReference>
<comment type="caution">
    <text evidence="2">The sequence shown here is derived from an EMBL/GenBank/DDBJ whole genome shotgun (WGS) entry which is preliminary data.</text>
</comment>
<dbReference type="Pfam" id="PF22486">
    <property type="entry name" value="MATH_2"/>
    <property type="match status" value="1"/>
</dbReference>
<dbReference type="PROSITE" id="PS50144">
    <property type="entry name" value="MATH"/>
    <property type="match status" value="1"/>
</dbReference>
<reference evidence="2" key="1">
    <citation type="submission" date="2020-08" db="EMBL/GenBank/DDBJ databases">
        <title>Multicomponent nature underlies the extraordinary mechanical properties of spider dragline silk.</title>
        <authorList>
            <person name="Kono N."/>
            <person name="Nakamura H."/>
            <person name="Mori M."/>
            <person name="Yoshida Y."/>
            <person name="Ohtoshi R."/>
            <person name="Malay A.D."/>
            <person name="Moran D.A.P."/>
            <person name="Tomita M."/>
            <person name="Numata K."/>
            <person name="Arakawa K."/>
        </authorList>
    </citation>
    <scope>NUCLEOTIDE SEQUENCE</scope>
</reference>
<dbReference type="InterPro" id="IPR002083">
    <property type="entry name" value="MATH/TRAF_dom"/>
</dbReference>
<organism evidence="2 3">
    <name type="scientific">Nephila pilipes</name>
    <name type="common">Giant wood spider</name>
    <name type="synonym">Nephila maculata</name>
    <dbReference type="NCBI Taxonomy" id="299642"/>
    <lineage>
        <taxon>Eukaryota</taxon>
        <taxon>Metazoa</taxon>
        <taxon>Ecdysozoa</taxon>
        <taxon>Arthropoda</taxon>
        <taxon>Chelicerata</taxon>
        <taxon>Arachnida</taxon>
        <taxon>Araneae</taxon>
        <taxon>Araneomorphae</taxon>
        <taxon>Entelegynae</taxon>
        <taxon>Araneoidea</taxon>
        <taxon>Nephilidae</taxon>
        <taxon>Nephila</taxon>
    </lineage>
</organism>
<sequence length="301" mass="35151">MSRQNYIGLVQYKLVWKIENLRYAWHKTGEKLVSSEFVIRNTSWMLEIFPKGVKTKEDINCIVTRLNNNSPQERVVKCELFATNSGGSTAKFSKIEQYTQCGQVEKFLFFVKRGELIDGFQPLNQDCLTLKCIINLEYGVNFDFCVESFVRTHIMVENITFSYHFESEAIIASKQISVDSQTEMKPLFDVYLILLQKHNLQIKLIPAFNGSERLKYYTCRLAVHDVATTERLWECSFKDWGEFKWKEVNVNLSHFNESPEGNRVIEFKNRSLHLKLEFIFSTGEALTVNEQTVSCSYFPYV</sequence>
<dbReference type="Proteomes" id="UP000887013">
    <property type="component" value="Unassembled WGS sequence"/>
</dbReference>
<feature type="domain" description="MATH" evidence="1">
    <location>
        <begin position="11"/>
        <end position="134"/>
    </location>
</feature>
<keyword evidence="3" id="KW-1185">Reference proteome</keyword>
<dbReference type="OrthoDB" id="6435602at2759"/>
<dbReference type="EMBL" id="BMAW01106109">
    <property type="protein sequence ID" value="GFT22551.1"/>
    <property type="molecule type" value="Genomic_DNA"/>
</dbReference>
<dbReference type="SUPFAM" id="SSF49599">
    <property type="entry name" value="TRAF domain-like"/>
    <property type="match status" value="1"/>
</dbReference>
<accession>A0A8X6TJS3</accession>